<accession>A0A7Y2E8X8</accession>
<comment type="caution">
    <text evidence="1">The sequence shown here is derived from an EMBL/GenBank/DDBJ whole genome shotgun (WGS) entry which is preliminary data.</text>
</comment>
<dbReference type="AlphaFoldDB" id="A0A7Y2E8X8"/>
<sequence>MKQLLLVGIGTLALALLLAGLLRQDPNELAEDPLIETPVFKANVEINGDQMNPYRVSVPKDHEVHLLVHGAPNAVEGMLTIKGYEDIVDAEDIGPGLSREFVFVTSRPGDDFALALGDQILGRLQVTGSHLEEGHQ</sequence>
<dbReference type="EMBL" id="JABDJR010000057">
    <property type="protein sequence ID" value="NNF05439.1"/>
    <property type="molecule type" value="Genomic_DNA"/>
</dbReference>
<reference evidence="1 2" key="1">
    <citation type="submission" date="2020-03" db="EMBL/GenBank/DDBJ databases">
        <title>Metabolic flexibility allows generalist bacteria to become dominant in a frequently disturbed ecosystem.</title>
        <authorList>
            <person name="Chen Y.-J."/>
            <person name="Leung P.M."/>
            <person name="Bay S.K."/>
            <person name="Hugenholtz P."/>
            <person name="Kessler A.J."/>
            <person name="Shelley G."/>
            <person name="Waite D.W."/>
            <person name="Cook P.L."/>
            <person name="Greening C."/>
        </authorList>
    </citation>
    <scope>NUCLEOTIDE SEQUENCE [LARGE SCALE GENOMIC DNA]</scope>
    <source>
        <strain evidence="1">SS_bin_28</strain>
    </source>
</reference>
<dbReference type="Proteomes" id="UP000547674">
    <property type="component" value="Unassembled WGS sequence"/>
</dbReference>
<organism evidence="1 2">
    <name type="scientific">Eiseniibacteriota bacterium</name>
    <dbReference type="NCBI Taxonomy" id="2212470"/>
    <lineage>
        <taxon>Bacteria</taxon>
        <taxon>Candidatus Eiseniibacteriota</taxon>
    </lineage>
</organism>
<name>A0A7Y2E8X8_UNCEI</name>
<proteinExistence type="predicted"/>
<evidence type="ECO:0000313" key="2">
    <source>
        <dbReference type="Proteomes" id="UP000547674"/>
    </source>
</evidence>
<evidence type="ECO:0000313" key="1">
    <source>
        <dbReference type="EMBL" id="NNF05439.1"/>
    </source>
</evidence>
<gene>
    <name evidence="1" type="ORF">HKN21_01635</name>
</gene>
<protein>
    <submittedName>
        <fullName evidence="1">Uncharacterized protein</fullName>
    </submittedName>
</protein>